<evidence type="ECO:0000259" key="1">
    <source>
        <dbReference type="Pfam" id="PF18789"/>
    </source>
</evidence>
<dbReference type="eggNOG" id="ENOG50334RN">
    <property type="taxonomic scope" value="Bacteria"/>
</dbReference>
<reference evidence="2 3" key="2">
    <citation type="submission" date="2007-04" db="EMBL/GenBank/DDBJ databases">
        <title>Draft genome sequence of Ruminococcus obeum (ATCC 29174).</title>
        <authorList>
            <person name="Sudarsanam P."/>
            <person name="Ley R."/>
            <person name="Guruge J."/>
            <person name="Turnbaugh P.J."/>
            <person name="Mahowald M."/>
            <person name="Liep D."/>
            <person name="Gordon J."/>
        </authorList>
    </citation>
    <scope>NUCLEOTIDE SEQUENCE [LARGE SCALE GENOMIC DNA]</scope>
    <source>
        <strain evidence="2 3">ATCC 29174</strain>
    </source>
</reference>
<evidence type="ECO:0000313" key="2">
    <source>
        <dbReference type="EMBL" id="EDM88195.1"/>
    </source>
</evidence>
<dbReference type="HOGENOM" id="CLU_1871411_0_0_9"/>
<sequence>MPGGYPKPQNNEVLEIENFDNKKFVEEVGCQAWGYIEYEKPLGHFDVVGYELVAVKIKTLHLKYIGRDDWGRYVYEDENGKLWKNTDCCSPRECCEERGDTLNSAAGNKFDGEPDCFMAAHIKVEYLPEEGGEQDG</sequence>
<dbReference type="Proteomes" id="UP000006002">
    <property type="component" value="Unassembled WGS sequence"/>
</dbReference>
<protein>
    <recommendedName>
        <fullName evidence="1">Defence against restriction A C-terminal domain-containing protein</fullName>
    </recommendedName>
</protein>
<evidence type="ECO:0000313" key="3">
    <source>
        <dbReference type="Proteomes" id="UP000006002"/>
    </source>
</evidence>
<dbReference type="EMBL" id="AAVO02000003">
    <property type="protein sequence ID" value="EDM88195.1"/>
    <property type="molecule type" value="Genomic_DNA"/>
</dbReference>
<comment type="caution">
    <text evidence="2">The sequence shown here is derived from an EMBL/GenBank/DDBJ whole genome shotgun (WGS) entry which is preliminary data.</text>
</comment>
<gene>
    <name evidence="2" type="ORF">RUMOBE_01101</name>
</gene>
<dbReference type="Pfam" id="PF18789">
    <property type="entry name" value="DarA_C"/>
    <property type="match status" value="1"/>
</dbReference>
<organism evidence="2 3">
    <name type="scientific">Blautia obeum ATCC 29174</name>
    <dbReference type="NCBI Taxonomy" id="411459"/>
    <lineage>
        <taxon>Bacteria</taxon>
        <taxon>Bacillati</taxon>
        <taxon>Bacillota</taxon>
        <taxon>Clostridia</taxon>
        <taxon>Lachnospirales</taxon>
        <taxon>Lachnospiraceae</taxon>
        <taxon>Blautia</taxon>
    </lineage>
</organism>
<dbReference type="AlphaFoldDB" id="A5ZQ31"/>
<proteinExistence type="predicted"/>
<dbReference type="InterPro" id="IPR041501">
    <property type="entry name" value="DarA_C"/>
</dbReference>
<accession>A5ZQ31</accession>
<name>A5ZQ31_9FIRM</name>
<feature type="domain" description="Defence against restriction A C-terminal" evidence="1">
    <location>
        <begin position="2"/>
        <end position="55"/>
    </location>
</feature>
<reference evidence="2 3" key="1">
    <citation type="submission" date="2007-03" db="EMBL/GenBank/DDBJ databases">
        <authorList>
            <person name="Fulton L."/>
            <person name="Clifton S."/>
            <person name="Fulton B."/>
            <person name="Xu J."/>
            <person name="Minx P."/>
            <person name="Pepin K.H."/>
            <person name="Johnson M."/>
            <person name="Thiruvilangam P."/>
            <person name="Bhonagiri V."/>
            <person name="Nash W.E."/>
            <person name="Mardis E.R."/>
            <person name="Wilson R.K."/>
        </authorList>
    </citation>
    <scope>NUCLEOTIDE SEQUENCE [LARGE SCALE GENOMIC DNA]</scope>
    <source>
        <strain evidence="2 3">ATCC 29174</strain>
    </source>
</reference>